<dbReference type="EMBL" id="QSEW01000002">
    <property type="protein sequence ID" value="RHA01664.1"/>
    <property type="molecule type" value="Genomic_DNA"/>
</dbReference>
<protein>
    <submittedName>
        <fullName evidence="2">XRE family transcriptional regulator</fullName>
    </submittedName>
</protein>
<dbReference type="AlphaFoldDB" id="A0A413QMZ1"/>
<reference evidence="2 3" key="1">
    <citation type="submission" date="2018-08" db="EMBL/GenBank/DDBJ databases">
        <title>A genome reference for cultivated species of the human gut microbiota.</title>
        <authorList>
            <person name="Zou Y."/>
            <person name="Xue W."/>
            <person name="Luo G."/>
        </authorList>
    </citation>
    <scope>NUCLEOTIDE SEQUENCE [LARGE SCALE GENOMIC DNA]</scope>
    <source>
        <strain evidence="2 3">AM46-16</strain>
    </source>
</reference>
<dbReference type="Proteomes" id="UP000284962">
    <property type="component" value="Unassembled WGS sequence"/>
</dbReference>
<dbReference type="GO" id="GO:0003677">
    <property type="term" value="F:DNA binding"/>
    <property type="evidence" value="ECO:0007669"/>
    <property type="project" value="InterPro"/>
</dbReference>
<dbReference type="Gene3D" id="1.10.260.40">
    <property type="entry name" value="lambda repressor-like DNA-binding domains"/>
    <property type="match status" value="1"/>
</dbReference>
<evidence type="ECO:0000313" key="2">
    <source>
        <dbReference type="EMBL" id="RHA01664.1"/>
    </source>
</evidence>
<dbReference type="InterPro" id="IPR001387">
    <property type="entry name" value="Cro/C1-type_HTH"/>
</dbReference>
<feature type="domain" description="HTH cro/C1-type" evidence="1">
    <location>
        <begin position="7"/>
        <end position="63"/>
    </location>
</feature>
<dbReference type="SMART" id="SM00530">
    <property type="entry name" value="HTH_XRE"/>
    <property type="match status" value="1"/>
</dbReference>
<sequence length="144" mass="16426">MTQGERVRYIRKSNEVNLTLERFGERIGLRKSSLSQIENNINSLTDSNIKAICREFRVNESWLRDGEGEPFKPFPEEDETAAYVSELLEDDNNPLYGLIVEIVKTYVELSPASQVVIKDFAKKLRENIKGKASASPSDSEDKRD</sequence>
<dbReference type="PROSITE" id="PS50943">
    <property type="entry name" value="HTH_CROC1"/>
    <property type="match status" value="1"/>
</dbReference>
<evidence type="ECO:0000313" key="3">
    <source>
        <dbReference type="Proteomes" id="UP000284962"/>
    </source>
</evidence>
<gene>
    <name evidence="2" type="ORF">DW957_02390</name>
</gene>
<proteinExistence type="predicted"/>
<name>A0A413QMZ1_9FIRM</name>
<evidence type="ECO:0000259" key="1">
    <source>
        <dbReference type="PROSITE" id="PS50943"/>
    </source>
</evidence>
<dbReference type="InterPro" id="IPR010982">
    <property type="entry name" value="Lambda_DNA-bd_dom_sf"/>
</dbReference>
<dbReference type="SUPFAM" id="SSF47413">
    <property type="entry name" value="lambda repressor-like DNA-binding domains"/>
    <property type="match status" value="1"/>
</dbReference>
<dbReference type="Pfam" id="PF01381">
    <property type="entry name" value="HTH_3"/>
    <property type="match status" value="1"/>
</dbReference>
<organism evidence="2 3">
    <name type="scientific">Dorea formicigenerans</name>
    <dbReference type="NCBI Taxonomy" id="39486"/>
    <lineage>
        <taxon>Bacteria</taxon>
        <taxon>Bacillati</taxon>
        <taxon>Bacillota</taxon>
        <taxon>Clostridia</taxon>
        <taxon>Lachnospirales</taxon>
        <taxon>Lachnospiraceae</taxon>
        <taxon>Dorea</taxon>
    </lineage>
</organism>
<dbReference type="CDD" id="cd00093">
    <property type="entry name" value="HTH_XRE"/>
    <property type="match status" value="1"/>
</dbReference>
<accession>A0A413QMZ1</accession>
<comment type="caution">
    <text evidence="2">The sequence shown here is derived from an EMBL/GenBank/DDBJ whole genome shotgun (WGS) entry which is preliminary data.</text>
</comment>